<organism evidence="1 2">
    <name type="scientific">Piloderma croceum (strain F 1598)</name>
    <dbReference type="NCBI Taxonomy" id="765440"/>
    <lineage>
        <taxon>Eukaryota</taxon>
        <taxon>Fungi</taxon>
        <taxon>Dikarya</taxon>
        <taxon>Basidiomycota</taxon>
        <taxon>Agaricomycotina</taxon>
        <taxon>Agaricomycetes</taxon>
        <taxon>Agaricomycetidae</taxon>
        <taxon>Atheliales</taxon>
        <taxon>Atheliaceae</taxon>
        <taxon>Piloderma</taxon>
    </lineage>
</organism>
<reference evidence="2" key="2">
    <citation type="submission" date="2015-01" db="EMBL/GenBank/DDBJ databases">
        <title>Evolutionary Origins and Diversification of the Mycorrhizal Mutualists.</title>
        <authorList>
            <consortium name="DOE Joint Genome Institute"/>
            <consortium name="Mycorrhizal Genomics Consortium"/>
            <person name="Kohler A."/>
            <person name="Kuo A."/>
            <person name="Nagy L.G."/>
            <person name="Floudas D."/>
            <person name="Copeland A."/>
            <person name="Barry K.W."/>
            <person name="Cichocki N."/>
            <person name="Veneault-Fourrey C."/>
            <person name="LaButti K."/>
            <person name="Lindquist E.A."/>
            <person name="Lipzen A."/>
            <person name="Lundell T."/>
            <person name="Morin E."/>
            <person name="Murat C."/>
            <person name="Riley R."/>
            <person name="Ohm R."/>
            <person name="Sun H."/>
            <person name="Tunlid A."/>
            <person name="Henrissat B."/>
            <person name="Grigoriev I.V."/>
            <person name="Hibbett D.S."/>
            <person name="Martin F."/>
        </authorList>
    </citation>
    <scope>NUCLEOTIDE SEQUENCE [LARGE SCALE GENOMIC DNA]</scope>
    <source>
        <strain evidence="2">F 1598</strain>
    </source>
</reference>
<dbReference type="AlphaFoldDB" id="A0A0C3BT71"/>
<sequence length="207" mass="23816">MAACGREISWLCIWQGHDWAWGNVRVEALLASRTIYGNRHDVEHLRAEGKNYLQEGLDRFGAVAESVKKIKEQVQIVQTFENFKLLDHYAARRECLQGLKRIRDLLDIQPLYHPLRTVLVDTAYEQVDVIGALLALEHSNNPGERAQFWKEIWDHCQPGSLTMWAWDKHCAWGGLDYIRHMIASTCLAETLEEGGVVADSTYEKLLR</sequence>
<evidence type="ECO:0000313" key="1">
    <source>
        <dbReference type="EMBL" id="KIM89728.1"/>
    </source>
</evidence>
<dbReference type="EMBL" id="KN832974">
    <property type="protein sequence ID" value="KIM89728.1"/>
    <property type="molecule type" value="Genomic_DNA"/>
</dbReference>
<evidence type="ECO:0000313" key="2">
    <source>
        <dbReference type="Proteomes" id="UP000054166"/>
    </source>
</evidence>
<keyword evidence="2" id="KW-1185">Reference proteome</keyword>
<dbReference type="Proteomes" id="UP000054166">
    <property type="component" value="Unassembled WGS sequence"/>
</dbReference>
<dbReference type="InParanoid" id="A0A0C3BT71"/>
<dbReference type="OrthoDB" id="5149641at2759"/>
<proteinExistence type="predicted"/>
<protein>
    <submittedName>
        <fullName evidence="1">Uncharacterized protein</fullName>
    </submittedName>
</protein>
<reference evidence="1 2" key="1">
    <citation type="submission" date="2014-04" db="EMBL/GenBank/DDBJ databases">
        <authorList>
            <consortium name="DOE Joint Genome Institute"/>
            <person name="Kuo A."/>
            <person name="Tarkka M."/>
            <person name="Buscot F."/>
            <person name="Kohler A."/>
            <person name="Nagy L.G."/>
            <person name="Floudas D."/>
            <person name="Copeland A."/>
            <person name="Barry K.W."/>
            <person name="Cichocki N."/>
            <person name="Veneault-Fourrey C."/>
            <person name="LaButti K."/>
            <person name="Lindquist E.A."/>
            <person name="Lipzen A."/>
            <person name="Lundell T."/>
            <person name="Morin E."/>
            <person name="Murat C."/>
            <person name="Sun H."/>
            <person name="Tunlid A."/>
            <person name="Henrissat B."/>
            <person name="Grigoriev I.V."/>
            <person name="Hibbett D.S."/>
            <person name="Martin F."/>
            <person name="Nordberg H.P."/>
            <person name="Cantor M.N."/>
            <person name="Hua S.X."/>
        </authorList>
    </citation>
    <scope>NUCLEOTIDE SEQUENCE [LARGE SCALE GENOMIC DNA]</scope>
    <source>
        <strain evidence="1 2">F 1598</strain>
    </source>
</reference>
<gene>
    <name evidence="1" type="ORF">PILCRDRAFT_194457</name>
</gene>
<dbReference type="HOGENOM" id="CLU_088284_0_0_1"/>
<accession>A0A0C3BT71</accession>
<name>A0A0C3BT71_PILCF</name>